<evidence type="ECO:0000313" key="1">
    <source>
        <dbReference type="EMBL" id="ARP20445.1"/>
    </source>
</evidence>
<dbReference type="GeneID" id="75165040"/>
<keyword evidence="6" id="KW-1185">Reference proteome</keyword>
<accession>A0A1W6W169</accession>
<dbReference type="OrthoDB" id="6089137at2"/>
<evidence type="ECO:0000313" key="8">
    <source>
        <dbReference type="Proteomes" id="UP000565155"/>
    </source>
</evidence>
<reference evidence="4 7" key="3">
    <citation type="submission" date="2019-09" db="EMBL/GenBank/DDBJ databases">
        <title>Draft genome sequencing and comparative genomics of hatchery-associated Vibrios.</title>
        <authorList>
            <person name="Kehlet-Delgado H."/>
            <person name="Mueller R.S."/>
        </authorList>
    </citation>
    <scope>NUCLEOTIDE SEQUENCE [LARGE SCALE GENOMIC DNA]</scope>
    <source>
        <strain evidence="4 7">081416A</strain>
    </source>
</reference>
<dbReference type="Proteomes" id="UP000054316">
    <property type="component" value="Unassembled WGS sequence"/>
</dbReference>
<evidence type="ECO:0000313" key="3">
    <source>
        <dbReference type="EMBL" id="NMR74906.1"/>
    </source>
</evidence>
<evidence type="ECO:0000313" key="5">
    <source>
        <dbReference type="EMBL" id="PNP20435.1"/>
    </source>
</evidence>
<dbReference type="Proteomes" id="UP000565155">
    <property type="component" value="Unassembled WGS sequence"/>
</dbReference>
<dbReference type="EMBL" id="AAXMUW010000039">
    <property type="protein sequence ID" value="EGQ9136918.1"/>
    <property type="molecule type" value="Genomic_DNA"/>
</dbReference>
<evidence type="ECO:0000313" key="2">
    <source>
        <dbReference type="EMBL" id="EGQ9136918.1"/>
    </source>
</evidence>
<dbReference type="Proteomes" id="UP000532247">
    <property type="component" value="Unassembled WGS sequence"/>
</dbReference>
<reference evidence="2" key="4">
    <citation type="submission" date="2019-11" db="EMBL/GenBank/DDBJ databases">
        <authorList>
            <consortium name="PulseNet: The National Subtyping Network for Foodborne Disease Surveillance"/>
            <person name="Tarr C.L."/>
            <person name="Trees E."/>
            <person name="Katz L.S."/>
            <person name="Carleton-Romer H.A."/>
            <person name="Stroika S."/>
            <person name="Kucerova Z."/>
            <person name="Roache K.F."/>
            <person name="Sabol A.L."/>
            <person name="Besser J."/>
            <person name="Gerner-Smidt P."/>
        </authorList>
    </citation>
    <scope>NUCLEOTIDE SEQUENCE</scope>
    <source>
        <strain evidence="2">PNUSAV001129</strain>
    </source>
</reference>
<gene>
    <name evidence="5" type="ORF">AL553_022640</name>
    <name evidence="4" type="ORF">F0254_04185</name>
    <name evidence="2" type="ORF">GHY86_17450</name>
    <name evidence="3" type="ORF">HKB35_14920</name>
    <name evidence="1" type="ORF">K05K4_37180</name>
</gene>
<dbReference type="RefSeq" id="WP_005375467.1">
    <property type="nucleotide sequence ID" value="NZ_AP023186.1"/>
</dbReference>
<dbReference type="EMBL" id="LOSN02000002">
    <property type="protein sequence ID" value="PNP20435.1"/>
    <property type="molecule type" value="Genomic_DNA"/>
</dbReference>
<proteinExistence type="predicted"/>
<protein>
    <recommendedName>
        <fullName evidence="9">Lipoprotein</fullName>
    </recommendedName>
</protein>
<evidence type="ECO:0000313" key="6">
    <source>
        <dbReference type="Proteomes" id="UP000054316"/>
    </source>
</evidence>
<name>A0A1W6W169_VIBAL</name>
<evidence type="ECO:0000313" key="7">
    <source>
        <dbReference type="Proteomes" id="UP000532247"/>
    </source>
</evidence>
<dbReference type="Proteomes" id="UP000714625">
    <property type="component" value="Unassembled WGS sequence"/>
</dbReference>
<dbReference type="AlphaFoldDB" id="A0A1W6W169"/>
<dbReference type="PROSITE" id="PS51257">
    <property type="entry name" value="PROKAR_LIPOPROTEIN"/>
    <property type="match status" value="1"/>
</dbReference>
<reference evidence="1" key="1">
    <citation type="submission" date="2016-10" db="EMBL/GenBank/DDBJ databases">
        <title>The High Quality Genome of Vibrio alginolyticus K01M1.</title>
        <authorList>
            <person name="Wendling C."/>
            <person name="Chibani C.M."/>
            <person name="Hertel R."/>
            <person name="Sproer C."/>
            <person name="Bunk B."/>
            <person name="Overmann J."/>
            <person name="Roth O."/>
            <person name="Liesegang H."/>
        </authorList>
    </citation>
    <scope>NUCLEOTIDE SEQUENCE</scope>
    <source>
        <strain evidence="1">K05K4</strain>
    </source>
</reference>
<dbReference type="EMBL" id="JABCMA010000017">
    <property type="protein sequence ID" value="NMR74906.1"/>
    <property type="molecule type" value="Genomic_DNA"/>
</dbReference>
<dbReference type="EMBL" id="CP017903">
    <property type="protein sequence ID" value="ARP20445.1"/>
    <property type="molecule type" value="Genomic_DNA"/>
</dbReference>
<reference evidence="3 8" key="5">
    <citation type="submission" date="2020-04" db="EMBL/GenBank/DDBJ databases">
        <title>Whole-genome sequencing of Vibrio spp. from China reveals different genetic environments of blaCTX-M-14 among diverse lineages.</title>
        <authorList>
            <person name="Zheng Z."/>
            <person name="Ye L."/>
            <person name="Chen S."/>
        </authorList>
    </citation>
    <scope>NUCLEOTIDE SEQUENCE [LARGE SCALE GENOMIC DNA]</scope>
    <source>
        <strain evidence="3 8">Vb1636</strain>
    </source>
</reference>
<evidence type="ECO:0008006" key="9">
    <source>
        <dbReference type="Google" id="ProtNLM"/>
    </source>
</evidence>
<organism evidence="1">
    <name type="scientific">Vibrio alginolyticus</name>
    <dbReference type="NCBI Taxonomy" id="663"/>
    <lineage>
        <taxon>Bacteria</taxon>
        <taxon>Pseudomonadati</taxon>
        <taxon>Pseudomonadota</taxon>
        <taxon>Gammaproteobacteria</taxon>
        <taxon>Vibrionales</taxon>
        <taxon>Vibrionaceae</taxon>
        <taxon>Vibrio</taxon>
    </lineage>
</organism>
<dbReference type="EMBL" id="VTYF01000002">
    <property type="protein sequence ID" value="NOI08064.1"/>
    <property type="molecule type" value="Genomic_DNA"/>
</dbReference>
<reference evidence="5 6" key="2">
    <citation type="submission" date="2017-12" db="EMBL/GenBank/DDBJ databases">
        <title>FDA dAtabase for Regulatory Grade micrObial Sequences (FDA-ARGOS): Supporting development and validation of Infectious Disease Dx tests.</title>
        <authorList>
            <person name="Hoffmann M."/>
            <person name="Allard M."/>
            <person name="Evans P."/>
            <person name="Brown E."/>
            <person name="Tallon L.J."/>
            <person name="Sadzewicz L."/>
            <person name="Sengamalay N."/>
            <person name="Ott S."/>
            <person name="Godinez A."/>
            <person name="Nagaraj S."/>
            <person name="Vavikolanu K."/>
            <person name="Aluvathingal J."/>
            <person name="Nadendla S."/>
            <person name="Hobson J."/>
            <person name="Sichtig H."/>
        </authorList>
    </citation>
    <scope>NUCLEOTIDE SEQUENCE [LARGE SCALE GENOMIC DNA]</scope>
    <source>
        <strain evidence="6">ATCC 17749</strain>
        <strain evidence="5">FDAARGOS_97</strain>
    </source>
</reference>
<sequence length="126" mass="14143">MFHKVFVSLFFVLLSGCGTSDSALKESGYDEAYIQGFHDGRHSGMQEAGNDFEHYIKDETRYQTDSDYRQGWDAGEVEGNKLQKQATAIGQGMIDNSYEERDVFDPDKVAKDAIKGVDTSELKSLE</sequence>
<evidence type="ECO:0000313" key="4">
    <source>
        <dbReference type="EMBL" id="NOI08064.1"/>
    </source>
</evidence>